<protein>
    <submittedName>
        <fullName evidence="2">Uncharacterized protein</fullName>
    </submittedName>
</protein>
<proteinExistence type="predicted"/>
<keyword evidence="1" id="KW-0472">Membrane</keyword>
<keyword evidence="3" id="KW-1185">Reference proteome</keyword>
<evidence type="ECO:0000313" key="3">
    <source>
        <dbReference type="Proteomes" id="UP000243887"/>
    </source>
</evidence>
<dbReference type="RefSeq" id="WP_090678247.1">
    <property type="nucleotide sequence ID" value="NZ_FORU01000003.1"/>
</dbReference>
<gene>
    <name evidence="2" type="ORF">SAMN04487893_103164</name>
</gene>
<organism evidence="2 3">
    <name type="scientific">Myroides guanonis</name>
    <dbReference type="NCBI Taxonomy" id="1150112"/>
    <lineage>
        <taxon>Bacteria</taxon>
        <taxon>Pseudomonadati</taxon>
        <taxon>Bacteroidota</taxon>
        <taxon>Flavobacteriia</taxon>
        <taxon>Flavobacteriales</taxon>
        <taxon>Flavobacteriaceae</taxon>
        <taxon>Myroides</taxon>
    </lineage>
</organism>
<feature type="transmembrane region" description="Helical" evidence="1">
    <location>
        <begin position="88"/>
        <end position="107"/>
    </location>
</feature>
<name>A0A1I3NQE0_9FLAO</name>
<keyword evidence="1" id="KW-0812">Transmembrane</keyword>
<reference evidence="3" key="1">
    <citation type="submission" date="2016-10" db="EMBL/GenBank/DDBJ databases">
        <authorList>
            <person name="Varghese N."/>
            <person name="Submissions S."/>
        </authorList>
    </citation>
    <scope>NUCLEOTIDE SEQUENCE [LARGE SCALE GENOMIC DNA]</scope>
    <source>
        <strain evidence="3">DSM 26542</strain>
    </source>
</reference>
<dbReference type="OrthoDB" id="1098521at2"/>
<dbReference type="AlphaFoldDB" id="A0A1I3NQE0"/>
<evidence type="ECO:0000256" key="1">
    <source>
        <dbReference type="SAM" id="Phobius"/>
    </source>
</evidence>
<accession>A0A1I3NQE0</accession>
<evidence type="ECO:0000313" key="2">
    <source>
        <dbReference type="EMBL" id="SFJ11495.1"/>
    </source>
</evidence>
<dbReference type="EMBL" id="FORU01000003">
    <property type="protein sequence ID" value="SFJ11495.1"/>
    <property type="molecule type" value="Genomic_DNA"/>
</dbReference>
<sequence>MKNTVNIKELITLYFEGKTNTQQESFLKEFFSQENIPEAYKKEQLLMQALFQKDDISIPTDLEQKLHSTINSLALQEKQHKLFAFNKWKWMAVAAILTIAISLPLYFNQITQHDETAQISQVDKNKIQEAQKALLLLSKNYNKGLEQLTMSQETLSESTRALNKHLIISNP</sequence>
<dbReference type="STRING" id="1150112.SAMN04487893_103164"/>
<keyword evidence="1" id="KW-1133">Transmembrane helix</keyword>
<dbReference type="Proteomes" id="UP000243887">
    <property type="component" value="Unassembled WGS sequence"/>
</dbReference>